<evidence type="ECO:0000256" key="4">
    <source>
        <dbReference type="ARBA" id="ARBA00023163"/>
    </source>
</evidence>
<dbReference type="InterPro" id="IPR000847">
    <property type="entry name" value="LysR_HTH_N"/>
</dbReference>
<dbReference type="GO" id="GO:0000976">
    <property type="term" value="F:transcription cis-regulatory region binding"/>
    <property type="evidence" value="ECO:0007669"/>
    <property type="project" value="TreeGrafter"/>
</dbReference>
<evidence type="ECO:0000256" key="1">
    <source>
        <dbReference type="ARBA" id="ARBA00009437"/>
    </source>
</evidence>
<feature type="domain" description="HTH lysR-type" evidence="5">
    <location>
        <begin position="1"/>
        <end position="58"/>
    </location>
</feature>
<reference evidence="6 7" key="1">
    <citation type="submission" date="2016-10" db="EMBL/GenBank/DDBJ databases">
        <authorList>
            <person name="de Groot N.N."/>
        </authorList>
    </citation>
    <scope>NUCLEOTIDE SEQUENCE [LARGE SCALE GENOMIC DNA]</scope>
    <source>
        <strain evidence="6 7">DSM 15893</strain>
    </source>
</reference>
<comment type="similarity">
    <text evidence="1">Belongs to the LysR transcriptional regulatory family.</text>
</comment>
<protein>
    <submittedName>
        <fullName evidence="6">DNA-binding transcriptional regulator, LysR family</fullName>
    </submittedName>
</protein>
<dbReference type="PANTHER" id="PTHR30126:SF22">
    <property type="entry name" value="HTH-TYPE TRANSCRIPTIONAL REGULATOR YHAJ-RELATED"/>
    <property type="match status" value="1"/>
</dbReference>
<dbReference type="InterPro" id="IPR036390">
    <property type="entry name" value="WH_DNA-bd_sf"/>
</dbReference>
<dbReference type="PROSITE" id="PS50931">
    <property type="entry name" value="HTH_LYSR"/>
    <property type="match status" value="1"/>
</dbReference>
<dbReference type="GO" id="GO:0003700">
    <property type="term" value="F:DNA-binding transcription factor activity"/>
    <property type="evidence" value="ECO:0007669"/>
    <property type="project" value="InterPro"/>
</dbReference>
<sequence length="294" mass="32693">MRSSQIEMFLSAVETGSIAGAARALEKSRTTVSAAIGALEDNLGVELLSRSGNSVMLTDAGRMIHDDCERLLQAAFDIEAKCRQFENGIESALRIGRDDALPEAFWRATMREIRQRFPDSSVSLYVAPPPELYEMVDENMVDVAFGLLPETRAFGRISSKKLGQVRMMSVVHKDHPLAALKRVSRADLELHTEVTLAYVDDEGLKALDPISPHYIALPFYEHLRDAVLDGSGWSNVPSMLLRKYLRSGTVQVLRHASAMQWQPYGEITASDARRGALTAWLSDRLEAFLIEEAE</sequence>
<dbReference type="InterPro" id="IPR005119">
    <property type="entry name" value="LysR_subst-bd"/>
</dbReference>
<keyword evidence="3 6" id="KW-0238">DNA-binding</keyword>
<dbReference type="Gene3D" id="3.40.190.290">
    <property type="match status" value="1"/>
</dbReference>
<dbReference type="Gene3D" id="1.10.10.10">
    <property type="entry name" value="Winged helix-like DNA-binding domain superfamily/Winged helix DNA-binding domain"/>
    <property type="match status" value="1"/>
</dbReference>
<dbReference type="SUPFAM" id="SSF53850">
    <property type="entry name" value="Periplasmic binding protein-like II"/>
    <property type="match status" value="1"/>
</dbReference>
<dbReference type="EMBL" id="FOWR01000006">
    <property type="protein sequence ID" value="SFP01165.1"/>
    <property type="molecule type" value="Genomic_DNA"/>
</dbReference>
<dbReference type="PANTHER" id="PTHR30126">
    <property type="entry name" value="HTH-TYPE TRANSCRIPTIONAL REGULATOR"/>
    <property type="match status" value="1"/>
</dbReference>
<evidence type="ECO:0000256" key="3">
    <source>
        <dbReference type="ARBA" id="ARBA00023125"/>
    </source>
</evidence>
<dbReference type="RefSeq" id="WP_017010703.1">
    <property type="nucleotide sequence ID" value="NZ_FOWR01000006.1"/>
</dbReference>
<gene>
    <name evidence="6" type="ORF">SAMN03084138_01093</name>
</gene>
<dbReference type="CDD" id="cd05466">
    <property type="entry name" value="PBP2_LTTR_substrate"/>
    <property type="match status" value="1"/>
</dbReference>
<evidence type="ECO:0000313" key="6">
    <source>
        <dbReference type="EMBL" id="SFP01165.1"/>
    </source>
</evidence>
<proteinExistence type="inferred from homology"/>
<dbReference type="Pfam" id="PF03466">
    <property type="entry name" value="LysR_substrate"/>
    <property type="match status" value="1"/>
</dbReference>
<dbReference type="InterPro" id="IPR036388">
    <property type="entry name" value="WH-like_DNA-bd_sf"/>
</dbReference>
<dbReference type="SUPFAM" id="SSF46785">
    <property type="entry name" value="Winged helix' DNA-binding domain"/>
    <property type="match status" value="1"/>
</dbReference>
<evidence type="ECO:0000259" key="5">
    <source>
        <dbReference type="PROSITE" id="PS50931"/>
    </source>
</evidence>
<organism evidence="6 7">
    <name type="scientific">Enterovibrio norvegicus DSM 15893</name>
    <dbReference type="NCBI Taxonomy" id="1121869"/>
    <lineage>
        <taxon>Bacteria</taxon>
        <taxon>Pseudomonadati</taxon>
        <taxon>Pseudomonadota</taxon>
        <taxon>Gammaproteobacteria</taxon>
        <taxon>Vibrionales</taxon>
        <taxon>Vibrionaceae</taxon>
        <taxon>Enterovibrio</taxon>
    </lineage>
</organism>
<dbReference type="Pfam" id="PF00126">
    <property type="entry name" value="HTH_1"/>
    <property type="match status" value="1"/>
</dbReference>
<dbReference type="STRING" id="1121869.SAMN03084138_01093"/>
<dbReference type="AlphaFoldDB" id="A0A1I5LV88"/>
<accession>A0A1I5LV88</accession>
<dbReference type="GeneID" id="35872280"/>
<name>A0A1I5LV88_9GAMM</name>
<evidence type="ECO:0000256" key="2">
    <source>
        <dbReference type="ARBA" id="ARBA00023015"/>
    </source>
</evidence>
<keyword evidence="2" id="KW-0805">Transcription regulation</keyword>
<dbReference type="Proteomes" id="UP000182692">
    <property type="component" value="Unassembled WGS sequence"/>
</dbReference>
<dbReference type="OrthoDB" id="9786526at2"/>
<evidence type="ECO:0000313" key="7">
    <source>
        <dbReference type="Proteomes" id="UP000182692"/>
    </source>
</evidence>
<keyword evidence="4" id="KW-0804">Transcription</keyword>